<sequence length="42" mass="5053">MNELSCPTLKLLNSIQMSFRHELLRDNNQVIERHEPIEPNYE</sequence>
<proteinExistence type="predicted"/>
<dbReference type="Proteomes" id="UP000663881">
    <property type="component" value="Unassembled WGS sequence"/>
</dbReference>
<feature type="non-terminal residue" evidence="1">
    <location>
        <position position="42"/>
    </location>
</feature>
<comment type="caution">
    <text evidence="1">The sequence shown here is derived from an EMBL/GenBank/DDBJ whole genome shotgun (WGS) entry which is preliminary data.</text>
</comment>
<protein>
    <submittedName>
        <fullName evidence="1">Uncharacterized protein</fullName>
    </submittedName>
</protein>
<organism evidence="1 2">
    <name type="scientific">Adineta steineri</name>
    <dbReference type="NCBI Taxonomy" id="433720"/>
    <lineage>
        <taxon>Eukaryota</taxon>
        <taxon>Metazoa</taxon>
        <taxon>Spiralia</taxon>
        <taxon>Gnathifera</taxon>
        <taxon>Rotifera</taxon>
        <taxon>Eurotatoria</taxon>
        <taxon>Bdelloidea</taxon>
        <taxon>Adinetida</taxon>
        <taxon>Adinetidae</taxon>
        <taxon>Adineta</taxon>
    </lineage>
</organism>
<evidence type="ECO:0000313" key="2">
    <source>
        <dbReference type="Proteomes" id="UP000663881"/>
    </source>
</evidence>
<dbReference type="EMBL" id="CAJOAY010007501">
    <property type="protein sequence ID" value="CAF4167743.1"/>
    <property type="molecule type" value="Genomic_DNA"/>
</dbReference>
<accession>A0A819Z405</accession>
<reference evidence="1" key="1">
    <citation type="submission" date="2021-02" db="EMBL/GenBank/DDBJ databases">
        <authorList>
            <person name="Nowell W R."/>
        </authorList>
    </citation>
    <scope>NUCLEOTIDE SEQUENCE</scope>
</reference>
<gene>
    <name evidence="1" type="ORF">OKA104_LOCUS39155</name>
</gene>
<name>A0A819Z405_9BILA</name>
<dbReference type="AlphaFoldDB" id="A0A819Z405"/>
<evidence type="ECO:0000313" key="1">
    <source>
        <dbReference type="EMBL" id="CAF4167743.1"/>
    </source>
</evidence>